<feature type="region of interest" description="Disordered" evidence="2">
    <location>
        <begin position="260"/>
        <end position="288"/>
    </location>
</feature>
<protein>
    <submittedName>
        <fullName evidence="3">Protein FAM113B</fullName>
    </submittedName>
</protein>
<feature type="compositionally biased region" description="Basic residues" evidence="2">
    <location>
        <begin position="365"/>
        <end position="377"/>
    </location>
</feature>
<keyword evidence="4" id="KW-1185">Reference proteome</keyword>
<dbReference type="InterPro" id="IPR036514">
    <property type="entry name" value="SGNH_hydro_sf"/>
</dbReference>
<dbReference type="Proteomes" id="UP000028990">
    <property type="component" value="Unassembled WGS sequence"/>
</dbReference>
<evidence type="ECO:0000313" key="4">
    <source>
        <dbReference type="Proteomes" id="UP000028990"/>
    </source>
</evidence>
<gene>
    <name evidence="3" type="ORF">H920_20244</name>
</gene>
<reference evidence="3 4" key="1">
    <citation type="submission" date="2013-11" db="EMBL/GenBank/DDBJ databases">
        <title>The Damaraland mole rat (Fukomys damarensis) genome and evolution of African mole rats.</title>
        <authorList>
            <person name="Gladyshev V.N."/>
            <person name="Fang X."/>
        </authorList>
    </citation>
    <scope>NUCLEOTIDE SEQUENCE [LARGE SCALE GENOMIC DNA]</scope>
    <source>
        <tissue evidence="3">Liver</tissue>
    </source>
</reference>
<dbReference type="Gene3D" id="3.40.50.1110">
    <property type="entry name" value="SGNH hydrolase"/>
    <property type="match status" value="1"/>
</dbReference>
<dbReference type="PANTHER" id="PTHR14469:SF4">
    <property type="entry name" value="SIMILAR TO CHROMOSOME 20 OPEN READING FRAME 81"/>
    <property type="match status" value="1"/>
</dbReference>
<dbReference type="PANTHER" id="PTHR14469">
    <property type="entry name" value="SARCOMA ANTIGEN NY-SAR-23"/>
    <property type="match status" value="1"/>
</dbReference>
<accession>A0A091CKS4</accession>
<proteinExistence type="inferred from homology"/>
<evidence type="ECO:0000313" key="3">
    <source>
        <dbReference type="EMBL" id="KFO18307.1"/>
    </source>
</evidence>
<feature type="region of interest" description="Disordered" evidence="2">
    <location>
        <begin position="325"/>
        <end position="383"/>
    </location>
</feature>
<evidence type="ECO:0000256" key="2">
    <source>
        <dbReference type="SAM" id="MobiDB-lite"/>
    </source>
</evidence>
<sequence>MTHLRTCEVRRLLHNKFVVVMGDSIQRTVYKDLVLLLQKNCLLSPSQLKAKGELSFEHDVLLEGGRCGCMHNNIYYREVRQFCTGHHLVRFYFLTRAYSAYLEEVLSELRRGEYAPDLVVLNSCLWDISRHGRQFPTRYREDLECLFRRMDRVLPESCLLVWNTTLPVANTVSGGFLPPGALASLDHLSEEVIEANFYSSFEAAQRGFDLLDLHFYFRHADQHRLGDGVHWNERAHRRLSQLLLAHVADAWGVNLPDDPGEAGAFRRPEPPARFRSPRQPSKLFPPGPASFVLYPEGIPLPSDLLPQQPPNLSDSSRRRVEYIRGANSRAGLQPTSGPIRRVDTQHPHQVSSPYPIRLPAGSQERRRRRRRSSRRIQHTQSQE</sequence>
<comment type="similarity">
    <text evidence="1">Belongs to the PC-esterase family.</text>
</comment>
<dbReference type="AlphaFoldDB" id="A0A091CKS4"/>
<evidence type="ECO:0000256" key="1">
    <source>
        <dbReference type="ARBA" id="ARBA00037957"/>
    </source>
</evidence>
<dbReference type="eggNOG" id="ENOG502QVBZ">
    <property type="taxonomic scope" value="Eukaryota"/>
</dbReference>
<dbReference type="EMBL" id="KN125438">
    <property type="protein sequence ID" value="KFO18307.1"/>
    <property type="molecule type" value="Genomic_DNA"/>
</dbReference>
<organism evidence="3 4">
    <name type="scientific">Fukomys damarensis</name>
    <name type="common">Damaraland mole rat</name>
    <name type="synonym">Cryptomys damarensis</name>
    <dbReference type="NCBI Taxonomy" id="885580"/>
    <lineage>
        <taxon>Eukaryota</taxon>
        <taxon>Metazoa</taxon>
        <taxon>Chordata</taxon>
        <taxon>Craniata</taxon>
        <taxon>Vertebrata</taxon>
        <taxon>Euteleostomi</taxon>
        <taxon>Mammalia</taxon>
        <taxon>Eutheria</taxon>
        <taxon>Euarchontoglires</taxon>
        <taxon>Glires</taxon>
        <taxon>Rodentia</taxon>
        <taxon>Hystricomorpha</taxon>
        <taxon>Bathyergidae</taxon>
        <taxon>Fukomys</taxon>
    </lineage>
</organism>
<dbReference type="SUPFAM" id="SSF52266">
    <property type="entry name" value="SGNH hydrolase"/>
    <property type="match status" value="1"/>
</dbReference>
<name>A0A091CKS4_FUKDA</name>